<feature type="chain" id="PRO_5042827851" evidence="1">
    <location>
        <begin position="21"/>
        <end position="225"/>
    </location>
</feature>
<keyword evidence="1" id="KW-0732">Signal</keyword>
<gene>
    <name evidence="2" type="ORF">N658DRAFT_484419</name>
</gene>
<keyword evidence="3" id="KW-1185">Reference proteome</keyword>
<name>A0AAN6Q4L3_9PEZI</name>
<dbReference type="EMBL" id="MU863628">
    <property type="protein sequence ID" value="KAK4103487.1"/>
    <property type="molecule type" value="Genomic_DNA"/>
</dbReference>
<dbReference type="AlphaFoldDB" id="A0AAN6Q4L3"/>
<dbReference type="PANTHER" id="PTHR35605:SF1">
    <property type="entry name" value="ECP2 EFFECTOR PROTEIN DOMAIN-CONTAINING PROTEIN-RELATED"/>
    <property type="match status" value="1"/>
</dbReference>
<dbReference type="PANTHER" id="PTHR35605">
    <property type="entry name" value="ECP2 EFFECTOR PROTEIN DOMAIN-CONTAINING PROTEIN-RELATED"/>
    <property type="match status" value="1"/>
</dbReference>
<reference evidence="2" key="1">
    <citation type="journal article" date="2023" name="Mol. Phylogenet. Evol.">
        <title>Genome-scale phylogeny and comparative genomics of the fungal order Sordariales.</title>
        <authorList>
            <person name="Hensen N."/>
            <person name="Bonometti L."/>
            <person name="Westerberg I."/>
            <person name="Brannstrom I.O."/>
            <person name="Guillou S."/>
            <person name="Cros-Aarteil S."/>
            <person name="Calhoun S."/>
            <person name="Haridas S."/>
            <person name="Kuo A."/>
            <person name="Mondo S."/>
            <person name="Pangilinan J."/>
            <person name="Riley R."/>
            <person name="LaButti K."/>
            <person name="Andreopoulos B."/>
            <person name="Lipzen A."/>
            <person name="Chen C."/>
            <person name="Yan M."/>
            <person name="Daum C."/>
            <person name="Ng V."/>
            <person name="Clum A."/>
            <person name="Steindorff A."/>
            <person name="Ohm R.A."/>
            <person name="Martin F."/>
            <person name="Silar P."/>
            <person name="Natvig D.O."/>
            <person name="Lalanne C."/>
            <person name="Gautier V."/>
            <person name="Ament-Velasquez S.L."/>
            <person name="Kruys A."/>
            <person name="Hutchinson M.I."/>
            <person name="Powell A.J."/>
            <person name="Barry K."/>
            <person name="Miller A.N."/>
            <person name="Grigoriev I.V."/>
            <person name="Debuchy R."/>
            <person name="Gladieux P."/>
            <person name="Hiltunen Thoren M."/>
            <person name="Johannesson H."/>
        </authorList>
    </citation>
    <scope>NUCLEOTIDE SEQUENCE</scope>
    <source>
        <strain evidence="2">CBS 757.83</strain>
    </source>
</reference>
<organism evidence="2 3">
    <name type="scientific">Parathielavia hyrcaniae</name>
    <dbReference type="NCBI Taxonomy" id="113614"/>
    <lineage>
        <taxon>Eukaryota</taxon>
        <taxon>Fungi</taxon>
        <taxon>Dikarya</taxon>
        <taxon>Ascomycota</taxon>
        <taxon>Pezizomycotina</taxon>
        <taxon>Sordariomycetes</taxon>
        <taxon>Sordariomycetidae</taxon>
        <taxon>Sordariales</taxon>
        <taxon>Chaetomiaceae</taxon>
        <taxon>Parathielavia</taxon>
    </lineage>
</organism>
<evidence type="ECO:0000313" key="3">
    <source>
        <dbReference type="Proteomes" id="UP001305647"/>
    </source>
</evidence>
<dbReference type="Proteomes" id="UP001305647">
    <property type="component" value="Unassembled WGS sequence"/>
</dbReference>
<reference evidence="2" key="2">
    <citation type="submission" date="2023-05" db="EMBL/GenBank/DDBJ databases">
        <authorList>
            <consortium name="Lawrence Berkeley National Laboratory"/>
            <person name="Steindorff A."/>
            <person name="Hensen N."/>
            <person name="Bonometti L."/>
            <person name="Westerberg I."/>
            <person name="Brannstrom I.O."/>
            <person name="Guillou S."/>
            <person name="Cros-Aarteil S."/>
            <person name="Calhoun S."/>
            <person name="Haridas S."/>
            <person name="Kuo A."/>
            <person name="Mondo S."/>
            <person name="Pangilinan J."/>
            <person name="Riley R."/>
            <person name="Labutti K."/>
            <person name="Andreopoulos B."/>
            <person name="Lipzen A."/>
            <person name="Chen C."/>
            <person name="Yanf M."/>
            <person name="Daum C."/>
            <person name="Ng V."/>
            <person name="Clum A."/>
            <person name="Ohm R."/>
            <person name="Martin F."/>
            <person name="Silar P."/>
            <person name="Natvig D."/>
            <person name="Lalanne C."/>
            <person name="Gautier V."/>
            <person name="Ament-Velasquez S.L."/>
            <person name="Kruys A."/>
            <person name="Hutchinson M.I."/>
            <person name="Powell A.J."/>
            <person name="Barry K."/>
            <person name="Miller A.N."/>
            <person name="Grigoriev I.V."/>
            <person name="Debuchy R."/>
            <person name="Gladieux P."/>
            <person name="Thoren M.H."/>
            <person name="Johannesson H."/>
        </authorList>
    </citation>
    <scope>NUCLEOTIDE SEQUENCE</scope>
    <source>
        <strain evidence="2">CBS 757.83</strain>
    </source>
</reference>
<accession>A0AAN6Q4L3</accession>
<protein>
    <submittedName>
        <fullName evidence="2">Uncharacterized protein</fullName>
    </submittedName>
</protein>
<sequence length="225" mass="24671">MVRVSFLLTAVGCAVSLVSGSPVDNTPRAVEYTRIVPGSALDKTLAGRALSPMQWRGQLEAGRPEVHLKGDTFEDIEKQAKALNPNYSIFAPRNATAQAEALAARKQALSSRQTQAVHCGWPPNWAAANDWYRVQEGINYLRGITGDCYQNPGPGACGRVSCSWQNAIYYCNDNNYGIWEPCRWIGDVAAEIADACTYSTFPGWAVHGQAFDWRNWNTIVAHGSC</sequence>
<comment type="caution">
    <text evidence="2">The sequence shown here is derived from an EMBL/GenBank/DDBJ whole genome shotgun (WGS) entry which is preliminary data.</text>
</comment>
<evidence type="ECO:0000313" key="2">
    <source>
        <dbReference type="EMBL" id="KAK4103487.1"/>
    </source>
</evidence>
<proteinExistence type="predicted"/>
<evidence type="ECO:0000256" key="1">
    <source>
        <dbReference type="SAM" id="SignalP"/>
    </source>
</evidence>
<feature type="signal peptide" evidence="1">
    <location>
        <begin position="1"/>
        <end position="20"/>
    </location>
</feature>